<gene>
    <name evidence="6" type="ORF">DYB34_004257</name>
</gene>
<dbReference type="EMBL" id="QUTB01005848">
    <property type="protein sequence ID" value="RHY52992.1"/>
    <property type="molecule type" value="Genomic_DNA"/>
</dbReference>
<evidence type="ECO:0000256" key="3">
    <source>
        <dbReference type="ARBA" id="ARBA00022737"/>
    </source>
</evidence>
<dbReference type="GO" id="GO:0005516">
    <property type="term" value="F:calmodulin binding"/>
    <property type="evidence" value="ECO:0007669"/>
    <property type="project" value="UniProtKB-KW"/>
</dbReference>
<evidence type="ECO:0000256" key="4">
    <source>
        <dbReference type="ARBA" id="ARBA00022860"/>
    </source>
</evidence>
<evidence type="ECO:0000313" key="7">
    <source>
        <dbReference type="Proteomes" id="UP000283543"/>
    </source>
</evidence>
<reference evidence="6 7" key="1">
    <citation type="submission" date="2018-08" db="EMBL/GenBank/DDBJ databases">
        <title>Aphanomyces genome sequencing and annotation.</title>
        <authorList>
            <person name="Minardi D."/>
            <person name="Oidtmann B."/>
            <person name="Van Der Giezen M."/>
            <person name="Studholme D.J."/>
        </authorList>
    </citation>
    <scope>NUCLEOTIDE SEQUENCE [LARGE SCALE GENOMIC DNA]</scope>
    <source>
        <strain evidence="6 7">Si</strain>
    </source>
</reference>
<dbReference type="InterPro" id="IPR051185">
    <property type="entry name" value="ASPM"/>
</dbReference>
<dbReference type="PANTHER" id="PTHR22706:SF1">
    <property type="entry name" value="ASSEMBLY FACTOR FOR SPINDLE MICROTUBULES"/>
    <property type="match status" value="1"/>
</dbReference>
<evidence type="ECO:0000313" key="6">
    <source>
        <dbReference type="EMBL" id="RHY52992.1"/>
    </source>
</evidence>
<dbReference type="InterPro" id="IPR000048">
    <property type="entry name" value="IQ_motif_EF-hand-BS"/>
</dbReference>
<comment type="caution">
    <text evidence="6">The sequence shown here is derived from an EMBL/GenBank/DDBJ whole genome shotgun (WGS) entry which is preliminary data.</text>
</comment>
<dbReference type="GO" id="GO:0007051">
    <property type="term" value="P:spindle organization"/>
    <property type="evidence" value="ECO:0007669"/>
    <property type="project" value="TreeGrafter"/>
</dbReference>
<evidence type="ECO:0000256" key="2">
    <source>
        <dbReference type="ARBA" id="ARBA00022490"/>
    </source>
</evidence>
<dbReference type="GO" id="GO:0005737">
    <property type="term" value="C:cytoplasm"/>
    <property type="evidence" value="ECO:0007669"/>
    <property type="project" value="UniProtKB-SubCell"/>
</dbReference>
<feature type="region of interest" description="Disordered" evidence="5">
    <location>
        <begin position="210"/>
        <end position="230"/>
    </location>
</feature>
<dbReference type="Pfam" id="PF00612">
    <property type="entry name" value="IQ"/>
    <property type="match status" value="3"/>
</dbReference>
<dbReference type="Proteomes" id="UP000283543">
    <property type="component" value="Unassembled WGS sequence"/>
</dbReference>
<dbReference type="GO" id="GO:0051295">
    <property type="term" value="P:establishment of meiotic spindle localization"/>
    <property type="evidence" value="ECO:0007669"/>
    <property type="project" value="TreeGrafter"/>
</dbReference>
<keyword evidence="2" id="KW-0963">Cytoplasm</keyword>
<dbReference type="PANTHER" id="PTHR22706">
    <property type="entry name" value="ASSEMBLY FACTOR FOR SPINDLE MICROTUBULES"/>
    <property type="match status" value="1"/>
</dbReference>
<keyword evidence="4" id="KW-0112">Calmodulin-binding</keyword>
<proteinExistence type="predicted"/>
<feature type="compositionally biased region" description="Basic and acidic residues" evidence="5">
    <location>
        <begin position="36"/>
        <end position="51"/>
    </location>
</feature>
<evidence type="ECO:0000256" key="5">
    <source>
        <dbReference type="SAM" id="MobiDB-lite"/>
    </source>
</evidence>
<feature type="region of interest" description="Disordered" evidence="5">
    <location>
        <begin position="1"/>
        <end position="55"/>
    </location>
</feature>
<comment type="subcellular location">
    <subcellularLocation>
        <location evidence="1">Cytoplasm</location>
    </subcellularLocation>
</comment>
<dbReference type="PROSITE" id="PS50096">
    <property type="entry name" value="IQ"/>
    <property type="match status" value="4"/>
</dbReference>
<feature type="compositionally biased region" description="Low complexity" evidence="5">
    <location>
        <begin position="7"/>
        <end position="27"/>
    </location>
</feature>
<dbReference type="GO" id="GO:0000922">
    <property type="term" value="C:spindle pole"/>
    <property type="evidence" value="ECO:0007669"/>
    <property type="project" value="TreeGrafter"/>
</dbReference>
<protein>
    <submittedName>
        <fullName evidence="6">Uncharacterized protein</fullName>
    </submittedName>
</protein>
<evidence type="ECO:0000256" key="1">
    <source>
        <dbReference type="ARBA" id="ARBA00004496"/>
    </source>
</evidence>
<dbReference type="GO" id="GO:0000278">
    <property type="term" value="P:mitotic cell cycle"/>
    <property type="evidence" value="ECO:0007669"/>
    <property type="project" value="TreeGrafter"/>
</dbReference>
<dbReference type="AlphaFoldDB" id="A0A3R7DGW6"/>
<name>A0A3R7DGW6_APHAT</name>
<sequence length="862" mass="96414">MSLLPRPGGKVPPSGSKKSSGGSPSNGWVDGGNVADSRRIPPYDATKDKHGGLAPKISYNSSSLPELEVLKAIILREDYLTRLLDMSKRESQYTLVGSMANTLDLIRLTTVEVVEAIAAWRKLQPKHMPFKWNGVNYLLKVPSDLDFMQEVFEPRRPGTPTTSSIDDPFLSVGGLPVAAAATPVHPMSPTTAAGRTAKTAYETRVLNDEDLVPRPKPAGFQASRPPTTKAKTTVVLPSQIGDLDVLRIREAEKSLLEEEALFGRFKRDLYGRLVPEAVALQQAKTASIQQTHVTAGVVSSATPGEGEATSSTATTSSPRLTVTIQFPHSRIRMPMMRSRGAKMEEELEKTIVANKNLENHIAGLRDAIAKQQQSVTIVAEPSDSPMLPSGTMDSPTIAMLRRDLDTQVVEFERKKREIYRKQEAMEAFKAAQKSAVENARVAELLRKKQMDEAQVIAEKVKLVQIYKATHIQKIVRGILARREYKVIRIKYTIASTYIEALARGFLARRRVFKLFHRRKAAIQIQCLARGVLARNATRLERHAQKQRKAAVVIQKTYRGRLGRQRMSNFRALHNAKLRLIYLTEHLCTDELVEMGRLLCAYAKHPESKYTVKPSHVVLGLIRILKSTWGSCLSPKDKRKHDQPIHEVRWMEGGQFLRRAAALLRALHTLATSAGRMLLPLSSETLALIQAYRNDSHFTLPHFATQGALAKTSSTLFQWIQALATISDVQHVFLSPTPVLELNLEDYADEDRAESIAVWHFSLLFDCYAKHLLVQTIMATFPGLFLRINTPNAMHIQTIQQTFDAGYRRLSRRLLATPELFADKLQAVNMTCLPVDNIMVLKEYVRALTCQSSSICLIHVFTH</sequence>
<accession>A0A3R7DGW6</accession>
<organism evidence="6 7">
    <name type="scientific">Aphanomyces astaci</name>
    <name type="common">Crayfish plague agent</name>
    <dbReference type="NCBI Taxonomy" id="112090"/>
    <lineage>
        <taxon>Eukaryota</taxon>
        <taxon>Sar</taxon>
        <taxon>Stramenopiles</taxon>
        <taxon>Oomycota</taxon>
        <taxon>Saprolegniomycetes</taxon>
        <taxon>Saprolegniales</taxon>
        <taxon>Verrucalvaceae</taxon>
        <taxon>Aphanomyces</taxon>
    </lineage>
</organism>
<dbReference type="SMART" id="SM00015">
    <property type="entry name" value="IQ"/>
    <property type="match status" value="4"/>
</dbReference>
<keyword evidence="3" id="KW-0677">Repeat</keyword>
<dbReference type="Gene3D" id="1.20.5.190">
    <property type="match status" value="2"/>
</dbReference>
<dbReference type="VEuPathDB" id="FungiDB:H257_01051"/>